<sequence>MTDNVVNLNEHSSRHENDVPPTPPADVKSQGVLIGELTKLAHDMIDEASGHQDKLRTHLQRAAQLAEKLTDDPDQWEAFVQLRDWEIVKRAPKLTHRADALRFVVRWLFLSQTDGSKLSNKYYKAVKALLDDGFQPSEVAGGLKERGIEALAYPNSTTRKDRPSAITEQLQSLVEEHGKPLFILKLESKLDTPLPDGQLTLTCHWVPTKGNRGHFAVYKLQQDTPE</sequence>
<protein>
    <submittedName>
        <fullName evidence="2">Uncharacterized protein</fullName>
    </submittedName>
</protein>
<dbReference type="AlphaFoldDB" id="A0AA41QK07"/>
<gene>
    <name evidence="2" type="ORF">ML536_03880</name>
</gene>
<dbReference type="RefSeq" id="WP_281735029.1">
    <property type="nucleotide sequence ID" value="NZ_JAKETQ010000001.1"/>
</dbReference>
<proteinExistence type="predicted"/>
<dbReference type="EMBL" id="JALAZD010000001">
    <property type="protein sequence ID" value="MCI0125960.1"/>
    <property type="molecule type" value="Genomic_DNA"/>
</dbReference>
<name>A0AA41QK07_9HYPH</name>
<evidence type="ECO:0000256" key="1">
    <source>
        <dbReference type="SAM" id="MobiDB-lite"/>
    </source>
</evidence>
<reference evidence="2" key="1">
    <citation type="submission" date="2022-03" db="EMBL/GenBank/DDBJ databases">
        <title>The complete genome sequence of a Methyloterrigena soli.</title>
        <authorList>
            <person name="Zi Z."/>
        </authorList>
    </citation>
    <scope>NUCLEOTIDE SEQUENCE</scope>
    <source>
        <strain evidence="2">M48</strain>
    </source>
</reference>
<feature type="compositionally biased region" description="Polar residues" evidence="1">
    <location>
        <begin position="1"/>
        <end position="10"/>
    </location>
</feature>
<evidence type="ECO:0000313" key="3">
    <source>
        <dbReference type="Proteomes" id="UP001156140"/>
    </source>
</evidence>
<organism evidence="2 3">
    <name type="scientific">Paradevosia shaoguanensis</name>
    <dbReference type="NCBI Taxonomy" id="1335043"/>
    <lineage>
        <taxon>Bacteria</taxon>
        <taxon>Pseudomonadati</taxon>
        <taxon>Pseudomonadota</taxon>
        <taxon>Alphaproteobacteria</taxon>
        <taxon>Hyphomicrobiales</taxon>
        <taxon>Devosiaceae</taxon>
        <taxon>Paradevosia</taxon>
    </lineage>
</organism>
<accession>A0AA41QK07</accession>
<keyword evidence="3" id="KW-1185">Reference proteome</keyword>
<comment type="caution">
    <text evidence="2">The sequence shown here is derived from an EMBL/GenBank/DDBJ whole genome shotgun (WGS) entry which is preliminary data.</text>
</comment>
<feature type="region of interest" description="Disordered" evidence="1">
    <location>
        <begin position="1"/>
        <end position="28"/>
    </location>
</feature>
<dbReference type="Proteomes" id="UP001156140">
    <property type="component" value="Unassembled WGS sequence"/>
</dbReference>
<evidence type="ECO:0000313" key="2">
    <source>
        <dbReference type="EMBL" id="MCI0125960.1"/>
    </source>
</evidence>